<dbReference type="Gene3D" id="3.40.50.280">
    <property type="entry name" value="Cobalamin-binding domain"/>
    <property type="match status" value="1"/>
</dbReference>
<dbReference type="EMBL" id="JAAVJI010000002">
    <property type="protein sequence ID" value="NJP00423.1"/>
    <property type="molecule type" value="Genomic_DNA"/>
</dbReference>
<accession>A0ABX0YEG1</accession>
<protein>
    <submittedName>
        <fullName evidence="5">MerR family transcriptional regulator</fullName>
    </submittedName>
</protein>
<dbReference type="RefSeq" id="WP_168082529.1">
    <property type="nucleotide sequence ID" value="NZ_JAAVJI010000002.1"/>
</dbReference>
<evidence type="ECO:0000256" key="3">
    <source>
        <dbReference type="ARBA" id="ARBA00023163"/>
    </source>
</evidence>
<dbReference type="CDD" id="cd01104">
    <property type="entry name" value="HTH_MlrA-CarA"/>
    <property type="match status" value="1"/>
</dbReference>
<dbReference type="PROSITE" id="PS50937">
    <property type="entry name" value="HTH_MERR_2"/>
    <property type="match status" value="1"/>
</dbReference>
<keyword evidence="3" id="KW-0804">Transcription</keyword>
<dbReference type="Gene3D" id="1.10.1660.10">
    <property type="match status" value="1"/>
</dbReference>
<feature type="domain" description="HTH merR-type" evidence="4">
    <location>
        <begin position="19"/>
        <end position="88"/>
    </location>
</feature>
<dbReference type="SUPFAM" id="SSF46955">
    <property type="entry name" value="Putative DNA-binding domain"/>
    <property type="match status" value="1"/>
</dbReference>
<dbReference type="Proteomes" id="UP000746535">
    <property type="component" value="Unassembled WGS sequence"/>
</dbReference>
<evidence type="ECO:0000256" key="2">
    <source>
        <dbReference type="ARBA" id="ARBA00023125"/>
    </source>
</evidence>
<dbReference type="PANTHER" id="PTHR30204">
    <property type="entry name" value="REDOX-CYCLING DRUG-SENSING TRANSCRIPTIONAL ACTIVATOR SOXR"/>
    <property type="match status" value="1"/>
</dbReference>
<dbReference type="SMART" id="SM00422">
    <property type="entry name" value="HTH_MERR"/>
    <property type="match status" value="1"/>
</dbReference>
<dbReference type="PANTHER" id="PTHR30204:SF67">
    <property type="entry name" value="HTH-TYPE TRANSCRIPTIONAL REGULATOR MLRA-RELATED"/>
    <property type="match status" value="1"/>
</dbReference>
<evidence type="ECO:0000259" key="4">
    <source>
        <dbReference type="PROSITE" id="PS50937"/>
    </source>
</evidence>
<sequence length="316" mass="35202">MSDNEHFIAADRAYSGKELFPIREVARLTGVNPVTLRAWERRYGLIQPTRTESGHRLYSLTDVAEVRAILGWLERGVAVSKVGTLIARNPAPVDPSPIAYHKGDSDCRHWRDRITGAVQGFNEATLARLYGEVFSTYPMATAFNQVFLPVWENARLHQEAFGRASEWAFLDAFLRGQALKRLQFAQRETAEHHVLLCGIPGQYHELELLVAALLLGGEYVRVQPLGTGQPLEELGLVSERIQPHAVILFSNHAPSADAGRRFMKLGLNLSCPLLLAGEMSELIHDQLVHSPIACLGGNSQLMQRRLLQYIAGHLDT</sequence>
<organism evidence="5 6">
    <name type="scientific">Pseudomonas quercus</name>
    <dbReference type="NCBI Taxonomy" id="2722792"/>
    <lineage>
        <taxon>Bacteria</taxon>
        <taxon>Pseudomonadati</taxon>
        <taxon>Pseudomonadota</taxon>
        <taxon>Gammaproteobacteria</taxon>
        <taxon>Pseudomonadales</taxon>
        <taxon>Pseudomonadaceae</taxon>
        <taxon>Pseudomonas</taxon>
    </lineage>
</organism>
<keyword evidence="6" id="KW-1185">Reference proteome</keyword>
<comment type="caution">
    <text evidence="5">The sequence shown here is derived from an EMBL/GenBank/DDBJ whole genome shotgun (WGS) entry which is preliminary data.</text>
</comment>
<dbReference type="InterPro" id="IPR009061">
    <property type="entry name" value="DNA-bd_dom_put_sf"/>
</dbReference>
<proteinExistence type="predicted"/>
<keyword evidence="2" id="KW-0238">DNA-binding</keyword>
<evidence type="ECO:0000313" key="6">
    <source>
        <dbReference type="Proteomes" id="UP000746535"/>
    </source>
</evidence>
<reference evidence="5 6" key="1">
    <citation type="submission" date="2020-03" db="EMBL/GenBank/DDBJ databases">
        <authorList>
            <person name="Wang L."/>
            <person name="He N."/>
            <person name="Li Y."/>
            <person name="Fang Y."/>
            <person name="Zhang F."/>
        </authorList>
    </citation>
    <scope>NUCLEOTIDE SEQUENCE [LARGE SCALE GENOMIC DNA]</scope>
    <source>
        <strain evidence="6">hsmgli-8</strain>
    </source>
</reference>
<evidence type="ECO:0000313" key="5">
    <source>
        <dbReference type="EMBL" id="NJP00423.1"/>
    </source>
</evidence>
<name>A0ABX0YEG1_9PSED</name>
<dbReference type="Pfam" id="PF13411">
    <property type="entry name" value="MerR_1"/>
    <property type="match status" value="1"/>
</dbReference>
<evidence type="ECO:0000256" key="1">
    <source>
        <dbReference type="ARBA" id="ARBA00023015"/>
    </source>
</evidence>
<keyword evidence="1" id="KW-0805">Transcription regulation</keyword>
<dbReference type="InterPro" id="IPR000551">
    <property type="entry name" value="MerR-type_HTH_dom"/>
</dbReference>
<dbReference type="InterPro" id="IPR047057">
    <property type="entry name" value="MerR_fam"/>
</dbReference>
<gene>
    <name evidence="5" type="ORF">HBH25_06050</name>
</gene>